<protein>
    <recommendedName>
        <fullName evidence="2">YCII-related domain-containing protein</fullName>
    </recommendedName>
</protein>
<dbReference type="RefSeq" id="WP_189400986.1">
    <property type="nucleotide sequence ID" value="NZ_BMXA01000003.1"/>
</dbReference>
<dbReference type="InterPro" id="IPR011008">
    <property type="entry name" value="Dimeric_a/b-barrel"/>
</dbReference>
<dbReference type="Proteomes" id="UP000614811">
    <property type="component" value="Unassembled WGS sequence"/>
</dbReference>
<evidence type="ECO:0000313" key="4">
    <source>
        <dbReference type="Proteomes" id="UP000614811"/>
    </source>
</evidence>
<dbReference type="InterPro" id="IPR051807">
    <property type="entry name" value="Sec-metab_biosynth-assoc"/>
</dbReference>
<comment type="similarity">
    <text evidence="1">Belongs to the YciI family.</text>
</comment>
<dbReference type="Pfam" id="PF03795">
    <property type="entry name" value="YCII"/>
    <property type="match status" value="1"/>
</dbReference>
<evidence type="ECO:0000256" key="1">
    <source>
        <dbReference type="ARBA" id="ARBA00007689"/>
    </source>
</evidence>
<gene>
    <name evidence="3" type="ORF">GCM10008090_22330</name>
</gene>
<organism evidence="3 4">
    <name type="scientific">Arenicella chitinivorans</name>
    <dbReference type="NCBI Taxonomy" id="1329800"/>
    <lineage>
        <taxon>Bacteria</taxon>
        <taxon>Pseudomonadati</taxon>
        <taxon>Pseudomonadota</taxon>
        <taxon>Gammaproteobacteria</taxon>
        <taxon>Arenicellales</taxon>
        <taxon>Arenicellaceae</taxon>
        <taxon>Arenicella</taxon>
    </lineage>
</organism>
<dbReference type="PANTHER" id="PTHR33606:SF3">
    <property type="entry name" value="PROTEIN YCII"/>
    <property type="match status" value="1"/>
</dbReference>
<dbReference type="Gene3D" id="3.30.70.1060">
    <property type="entry name" value="Dimeric alpha+beta barrel"/>
    <property type="match status" value="1"/>
</dbReference>
<dbReference type="AlphaFoldDB" id="A0A918VN97"/>
<sequence>MPVLVMCQDAENASELRQQHHAAHAEYIDTVLALVCVTGAMCQTPNAIENDTQEGTCFIFDTDDMAVARKLMKYDPYAQAGVYSEVAFVKFNPSAGYWISGIPGVMPGTGKNNG</sequence>
<dbReference type="SUPFAM" id="SSF54909">
    <property type="entry name" value="Dimeric alpha+beta barrel"/>
    <property type="match status" value="1"/>
</dbReference>
<reference evidence="3" key="1">
    <citation type="journal article" date="2014" name="Int. J. Syst. Evol. Microbiol.">
        <title>Complete genome sequence of Corynebacterium casei LMG S-19264T (=DSM 44701T), isolated from a smear-ripened cheese.</title>
        <authorList>
            <consortium name="US DOE Joint Genome Institute (JGI-PGF)"/>
            <person name="Walter F."/>
            <person name="Albersmeier A."/>
            <person name="Kalinowski J."/>
            <person name="Ruckert C."/>
        </authorList>
    </citation>
    <scope>NUCLEOTIDE SEQUENCE</scope>
    <source>
        <strain evidence="3">KCTC 12711</strain>
    </source>
</reference>
<dbReference type="EMBL" id="BMXA01000003">
    <property type="protein sequence ID" value="GHA12033.1"/>
    <property type="molecule type" value="Genomic_DNA"/>
</dbReference>
<keyword evidence="4" id="KW-1185">Reference proteome</keyword>
<name>A0A918VN97_9GAMM</name>
<reference evidence="3" key="2">
    <citation type="submission" date="2020-09" db="EMBL/GenBank/DDBJ databases">
        <authorList>
            <person name="Sun Q."/>
            <person name="Kim S."/>
        </authorList>
    </citation>
    <scope>NUCLEOTIDE SEQUENCE</scope>
    <source>
        <strain evidence="3">KCTC 12711</strain>
    </source>
</reference>
<dbReference type="PANTHER" id="PTHR33606">
    <property type="entry name" value="PROTEIN YCII"/>
    <property type="match status" value="1"/>
</dbReference>
<evidence type="ECO:0000259" key="2">
    <source>
        <dbReference type="Pfam" id="PF03795"/>
    </source>
</evidence>
<evidence type="ECO:0000313" key="3">
    <source>
        <dbReference type="EMBL" id="GHA12033.1"/>
    </source>
</evidence>
<accession>A0A918VN97</accession>
<proteinExistence type="inferred from homology"/>
<feature type="domain" description="YCII-related" evidence="2">
    <location>
        <begin position="1"/>
        <end position="91"/>
    </location>
</feature>
<comment type="caution">
    <text evidence="3">The sequence shown here is derived from an EMBL/GenBank/DDBJ whole genome shotgun (WGS) entry which is preliminary data.</text>
</comment>
<dbReference type="InterPro" id="IPR005545">
    <property type="entry name" value="YCII"/>
</dbReference>